<evidence type="ECO:0000256" key="1">
    <source>
        <dbReference type="SAM" id="Phobius"/>
    </source>
</evidence>
<dbReference type="EMBL" id="MLJW01000073">
    <property type="protein sequence ID" value="OIR02628.1"/>
    <property type="molecule type" value="Genomic_DNA"/>
</dbReference>
<organism evidence="2">
    <name type="scientific">mine drainage metagenome</name>
    <dbReference type="NCBI Taxonomy" id="410659"/>
    <lineage>
        <taxon>unclassified sequences</taxon>
        <taxon>metagenomes</taxon>
        <taxon>ecological metagenomes</taxon>
    </lineage>
</organism>
<gene>
    <name evidence="2" type="ORF">GALL_153420</name>
</gene>
<accession>A0A1J5SLQ8</accession>
<feature type="transmembrane region" description="Helical" evidence="1">
    <location>
        <begin position="6"/>
        <end position="28"/>
    </location>
</feature>
<proteinExistence type="predicted"/>
<keyword evidence="1" id="KW-0812">Transmembrane</keyword>
<keyword evidence="1" id="KW-0472">Membrane</keyword>
<reference evidence="2" key="1">
    <citation type="submission" date="2016-10" db="EMBL/GenBank/DDBJ databases">
        <title>Sequence of Gallionella enrichment culture.</title>
        <authorList>
            <person name="Poehlein A."/>
            <person name="Muehling M."/>
            <person name="Daniel R."/>
        </authorList>
    </citation>
    <scope>NUCLEOTIDE SEQUENCE</scope>
</reference>
<comment type="caution">
    <text evidence="2">The sequence shown here is derived from an EMBL/GenBank/DDBJ whole genome shotgun (WGS) entry which is preliminary data.</text>
</comment>
<sequence length="97" mass="11017">MAKRLLIWIVCQIAGVVASIWMLAATLAGSPRAWRIALAFDQLANAAFGGDEDETISSRCWRYRVLPRYAVFVRLINWLADDPDHCRNAFEATREHP</sequence>
<evidence type="ECO:0000313" key="2">
    <source>
        <dbReference type="EMBL" id="OIR02628.1"/>
    </source>
</evidence>
<name>A0A1J5SLQ8_9ZZZZ</name>
<keyword evidence="1" id="KW-1133">Transmembrane helix</keyword>
<dbReference type="AlphaFoldDB" id="A0A1J5SLQ8"/>
<protein>
    <submittedName>
        <fullName evidence="2">Uncharacterized protein</fullName>
    </submittedName>
</protein>